<evidence type="ECO:0000256" key="2">
    <source>
        <dbReference type="ARBA" id="ARBA00004514"/>
    </source>
</evidence>
<reference evidence="8 9" key="1">
    <citation type="submission" date="2020-09" db="EMBL/GenBank/DDBJ databases">
        <title>De no assembly of potato wild relative species, Solanum commersonii.</title>
        <authorList>
            <person name="Cho K."/>
        </authorList>
    </citation>
    <scope>NUCLEOTIDE SEQUENCE [LARGE SCALE GENOMIC DNA]</scope>
    <source>
        <strain evidence="8">LZ3.2</strain>
        <tissue evidence="8">Leaf</tissue>
    </source>
</reference>
<dbReference type="InterPro" id="IPR018619">
    <property type="entry name" value="Hyccin"/>
</dbReference>
<keyword evidence="9" id="KW-1185">Reference proteome</keyword>
<dbReference type="Proteomes" id="UP000824120">
    <property type="component" value="Chromosome 10"/>
</dbReference>
<name>A0A9J5X043_SOLCO</name>
<dbReference type="Pfam" id="PF09790">
    <property type="entry name" value="Hyccin"/>
    <property type="match status" value="1"/>
</dbReference>
<comment type="subcellular location">
    <subcellularLocation>
        <location evidence="1">Cell membrane</location>
    </subcellularLocation>
    <subcellularLocation>
        <location evidence="2">Cytoplasm</location>
        <location evidence="2">Cytosol</location>
    </subcellularLocation>
</comment>
<evidence type="ECO:0000256" key="7">
    <source>
        <dbReference type="SAM" id="MobiDB-lite"/>
    </source>
</evidence>
<evidence type="ECO:0000256" key="5">
    <source>
        <dbReference type="ARBA" id="ARBA00023136"/>
    </source>
</evidence>
<feature type="compositionally biased region" description="Polar residues" evidence="7">
    <location>
        <begin position="193"/>
        <end position="215"/>
    </location>
</feature>
<keyword evidence="4" id="KW-0963">Cytoplasm</keyword>
<dbReference type="PANTHER" id="PTHR31220:SF1">
    <property type="entry name" value="GH21176P"/>
    <property type="match status" value="1"/>
</dbReference>
<keyword evidence="3" id="KW-1003">Cell membrane</keyword>
<gene>
    <name evidence="8" type="ORF">H5410_051658</name>
</gene>
<dbReference type="AlphaFoldDB" id="A0A9J5X043"/>
<accession>A0A9J5X043</accession>
<feature type="region of interest" description="Disordered" evidence="7">
    <location>
        <begin position="1"/>
        <end position="43"/>
    </location>
</feature>
<evidence type="ECO:0000256" key="3">
    <source>
        <dbReference type="ARBA" id="ARBA00022475"/>
    </source>
</evidence>
<keyword evidence="5" id="KW-0472">Membrane</keyword>
<evidence type="ECO:0000313" key="9">
    <source>
        <dbReference type="Proteomes" id="UP000824120"/>
    </source>
</evidence>
<evidence type="ECO:0000313" key="8">
    <source>
        <dbReference type="EMBL" id="KAG5581031.1"/>
    </source>
</evidence>
<evidence type="ECO:0000256" key="1">
    <source>
        <dbReference type="ARBA" id="ARBA00004236"/>
    </source>
</evidence>
<dbReference type="PANTHER" id="PTHR31220">
    <property type="entry name" value="HYCCIN RELATED"/>
    <property type="match status" value="1"/>
</dbReference>
<dbReference type="OrthoDB" id="18937at2759"/>
<evidence type="ECO:0008006" key="10">
    <source>
        <dbReference type="Google" id="ProtNLM"/>
    </source>
</evidence>
<dbReference type="GO" id="GO:0005829">
    <property type="term" value="C:cytosol"/>
    <property type="evidence" value="ECO:0007669"/>
    <property type="project" value="UniProtKB-SubCell"/>
</dbReference>
<dbReference type="GO" id="GO:0046854">
    <property type="term" value="P:phosphatidylinositol phosphate biosynthetic process"/>
    <property type="evidence" value="ECO:0007669"/>
    <property type="project" value="TreeGrafter"/>
</dbReference>
<evidence type="ECO:0000256" key="4">
    <source>
        <dbReference type="ARBA" id="ARBA00022490"/>
    </source>
</evidence>
<sequence>MDFQLNSQISGDSPSSSASSTVQTPSTSNHHHQNGGAPINNNDPMHSWWESISKARSRIHLLSSLLPSSDDSTTDASLSALADSDRPARSLLLSPVAYFSISSSLSSPSSGAGDDPLCNWLYDTFLSSDTDLRLVVLSFIPLLSSIYLSRIHYSISTSLSGFEAVLLALYGAETKSRGGKPILISIPDLSQPSLYHSPRNPTSAKSNSRSSNAQNRPLVGVLSPPLEHEIAVKSTKRACIVGVALDCYYKQISHMPSWSKLDFCKFAADWAGQDCPCVSEFDETDGNSENSVESSNGDLEGVSEAMENLRIENGYDELRPNGARIPLPWEILQPVIRILGHCLLGPLNAEDVKEAASVAVKRMYARASHELNPQAILATRSLIQLDRKGRQTAKIAAAATVMSNVNTPSGLVEGSKPISGIHLVFIDLEKAYDKVPRNVLWRCLEAKGVPMMYIRAIKDMYGGAKTWVRTVGGDSEYFPVEMGLH</sequence>
<dbReference type="EMBL" id="JACXVP010000010">
    <property type="protein sequence ID" value="KAG5581031.1"/>
    <property type="molecule type" value="Genomic_DNA"/>
</dbReference>
<feature type="compositionally biased region" description="Low complexity" evidence="7">
    <location>
        <begin position="7"/>
        <end position="28"/>
    </location>
</feature>
<dbReference type="GO" id="GO:0072659">
    <property type="term" value="P:protein localization to plasma membrane"/>
    <property type="evidence" value="ECO:0007669"/>
    <property type="project" value="TreeGrafter"/>
</dbReference>
<comment type="similarity">
    <text evidence="6">Belongs to the Hyccin family.</text>
</comment>
<protein>
    <recommendedName>
        <fullName evidence="10">Reverse transcriptase domain-containing protein</fullName>
    </recommendedName>
</protein>
<feature type="region of interest" description="Disordered" evidence="7">
    <location>
        <begin position="193"/>
        <end position="218"/>
    </location>
</feature>
<evidence type="ECO:0000256" key="6">
    <source>
        <dbReference type="ARBA" id="ARBA00034482"/>
    </source>
</evidence>
<organism evidence="8 9">
    <name type="scientific">Solanum commersonii</name>
    <name type="common">Commerson's wild potato</name>
    <name type="synonym">Commerson's nightshade</name>
    <dbReference type="NCBI Taxonomy" id="4109"/>
    <lineage>
        <taxon>Eukaryota</taxon>
        <taxon>Viridiplantae</taxon>
        <taxon>Streptophyta</taxon>
        <taxon>Embryophyta</taxon>
        <taxon>Tracheophyta</taxon>
        <taxon>Spermatophyta</taxon>
        <taxon>Magnoliopsida</taxon>
        <taxon>eudicotyledons</taxon>
        <taxon>Gunneridae</taxon>
        <taxon>Pentapetalae</taxon>
        <taxon>asterids</taxon>
        <taxon>lamiids</taxon>
        <taxon>Solanales</taxon>
        <taxon>Solanaceae</taxon>
        <taxon>Solanoideae</taxon>
        <taxon>Solaneae</taxon>
        <taxon>Solanum</taxon>
    </lineage>
</organism>
<dbReference type="GO" id="GO:0005886">
    <property type="term" value="C:plasma membrane"/>
    <property type="evidence" value="ECO:0007669"/>
    <property type="project" value="UniProtKB-SubCell"/>
</dbReference>
<comment type="caution">
    <text evidence="8">The sequence shown here is derived from an EMBL/GenBank/DDBJ whole genome shotgun (WGS) entry which is preliminary data.</text>
</comment>
<proteinExistence type="inferred from homology"/>